<gene>
    <name evidence="2" type="ORF">COX02_00655</name>
</gene>
<dbReference type="InterPro" id="IPR001223">
    <property type="entry name" value="Glyco_hydro18_cat"/>
</dbReference>
<accession>A0A2H0BL03</accession>
<dbReference type="PANTHER" id="PTHR46066:SF2">
    <property type="entry name" value="CHITINASE DOMAIN-CONTAINING PROTEIN 1"/>
    <property type="match status" value="1"/>
</dbReference>
<dbReference type="Proteomes" id="UP000229334">
    <property type="component" value="Unassembled WGS sequence"/>
</dbReference>
<dbReference type="Pfam" id="PF00704">
    <property type="entry name" value="Glyco_hydro_18"/>
    <property type="match status" value="1"/>
</dbReference>
<dbReference type="InterPro" id="IPR029070">
    <property type="entry name" value="Chitinase_insertion_sf"/>
</dbReference>
<feature type="non-terminal residue" evidence="2">
    <location>
        <position position="1"/>
    </location>
</feature>
<protein>
    <recommendedName>
        <fullName evidence="1">GH18 domain-containing protein</fullName>
    </recommendedName>
</protein>
<evidence type="ECO:0000259" key="1">
    <source>
        <dbReference type="PROSITE" id="PS51910"/>
    </source>
</evidence>
<dbReference type="Gene3D" id="3.20.20.80">
    <property type="entry name" value="Glycosidases"/>
    <property type="match status" value="1"/>
</dbReference>
<dbReference type="GO" id="GO:0005975">
    <property type="term" value="P:carbohydrate metabolic process"/>
    <property type="evidence" value="ECO:0007669"/>
    <property type="project" value="InterPro"/>
</dbReference>
<dbReference type="AlphaFoldDB" id="A0A2H0BL03"/>
<reference evidence="2 3" key="1">
    <citation type="submission" date="2017-09" db="EMBL/GenBank/DDBJ databases">
        <title>Depth-based differentiation of microbial function through sediment-hosted aquifers and enrichment of novel symbionts in the deep terrestrial subsurface.</title>
        <authorList>
            <person name="Probst A.J."/>
            <person name="Ladd B."/>
            <person name="Jarett J.K."/>
            <person name="Geller-Mcgrath D.E."/>
            <person name="Sieber C.M."/>
            <person name="Emerson J.B."/>
            <person name="Anantharaman K."/>
            <person name="Thomas B.C."/>
            <person name="Malmstrom R."/>
            <person name="Stieglmeier M."/>
            <person name="Klingl A."/>
            <person name="Woyke T."/>
            <person name="Ryan C.M."/>
            <person name="Banfield J.F."/>
        </authorList>
    </citation>
    <scope>NUCLEOTIDE SEQUENCE [LARGE SCALE GENOMIC DNA]</scope>
    <source>
        <strain evidence="2">CG22_combo_CG10-13_8_21_14_all_37_9</strain>
    </source>
</reference>
<dbReference type="PANTHER" id="PTHR46066">
    <property type="entry name" value="CHITINASE DOMAIN-CONTAINING PROTEIN 1 FAMILY MEMBER"/>
    <property type="match status" value="1"/>
</dbReference>
<sequence length="264" mass="30033">ILWTDSQAMQQIFFNYKKRRAHIAEIVKVVTENNFEGIDIDYENKFAYTKPYFSKFLRELSSALHLKKKILICTIEPRTPSTSRFNLIPLDLAYVNDYAVINSVCDQVRLMAYDQLNVDIRLNQQKGQSTYYVPIADRDWVLKVINLAKQSIDPKKLVLGLANYAYEFEVSGSSGHYTYKKIRALTYKAFMTLAKEQGASPIRNLAGELSFVYTTSSGKTRVLSLSDSVAIAEQIKLAQETGLAGVVLFRADSEADPMIWSLWP</sequence>
<dbReference type="SUPFAM" id="SSF51445">
    <property type="entry name" value="(Trans)glycosidases"/>
    <property type="match status" value="1"/>
</dbReference>
<dbReference type="PROSITE" id="PS51910">
    <property type="entry name" value="GH18_2"/>
    <property type="match status" value="1"/>
</dbReference>
<dbReference type="EMBL" id="PCSX01000012">
    <property type="protein sequence ID" value="PIP58352.1"/>
    <property type="molecule type" value="Genomic_DNA"/>
</dbReference>
<name>A0A2H0BL03_9BACT</name>
<organism evidence="2 3">
    <name type="scientific">Candidatus Vogelbacteria bacterium CG22_combo_CG10-13_8_21_14_all_37_9</name>
    <dbReference type="NCBI Taxonomy" id="1975046"/>
    <lineage>
        <taxon>Bacteria</taxon>
        <taxon>Candidatus Vogeliibacteriota</taxon>
    </lineage>
</organism>
<evidence type="ECO:0000313" key="3">
    <source>
        <dbReference type="Proteomes" id="UP000229334"/>
    </source>
</evidence>
<proteinExistence type="predicted"/>
<dbReference type="Gene3D" id="3.10.50.10">
    <property type="match status" value="1"/>
</dbReference>
<comment type="caution">
    <text evidence="2">The sequence shown here is derived from an EMBL/GenBank/DDBJ whole genome shotgun (WGS) entry which is preliminary data.</text>
</comment>
<dbReference type="InterPro" id="IPR017853">
    <property type="entry name" value="GH"/>
</dbReference>
<evidence type="ECO:0000313" key="2">
    <source>
        <dbReference type="EMBL" id="PIP58352.1"/>
    </source>
</evidence>
<feature type="domain" description="GH18" evidence="1">
    <location>
        <begin position="1"/>
        <end position="264"/>
    </location>
</feature>